<dbReference type="HAMAP" id="MF_02126">
    <property type="entry name" value="RF_methyltr_PrmC"/>
    <property type="match status" value="1"/>
</dbReference>
<dbReference type="NCBIfam" id="TIGR00536">
    <property type="entry name" value="hemK_fam"/>
    <property type="match status" value="1"/>
</dbReference>
<keyword evidence="1 5" id="KW-0489">Methyltransferase</keyword>
<dbReference type="Gene3D" id="1.10.8.10">
    <property type="entry name" value="DNA helicase RuvA subunit, C-terminal domain"/>
    <property type="match status" value="1"/>
</dbReference>
<dbReference type="InterPro" id="IPR050320">
    <property type="entry name" value="N5-glutamine_MTase"/>
</dbReference>
<evidence type="ECO:0000256" key="2">
    <source>
        <dbReference type="ARBA" id="ARBA00022679"/>
    </source>
</evidence>
<protein>
    <recommendedName>
        <fullName evidence="5">Release factor glutamine methyltransferase</fullName>
        <shortName evidence="5">RF MTase</shortName>
        <ecNumber evidence="5">2.1.1.297</ecNumber>
    </recommendedName>
    <alternativeName>
        <fullName evidence="5">N5-glutamine methyltransferase PrmC</fullName>
    </alternativeName>
    <alternativeName>
        <fullName evidence="5">Protein-(glutamine-N5) MTase PrmC</fullName>
    </alternativeName>
    <alternativeName>
        <fullName evidence="5">Protein-glutamine N-methyltransferase PrmC</fullName>
    </alternativeName>
</protein>
<feature type="binding site" evidence="5">
    <location>
        <position position="169"/>
    </location>
    <ligand>
        <name>S-adenosyl-L-methionine</name>
        <dbReference type="ChEBI" id="CHEBI:59789"/>
    </ligand>
</feature>
<dbReference type="SUPFAM" id="SSF53335">
    <property type="entry name" value="S-adenosyl-L-methionine-dependent methyltransferases"/>
    <property type="match status" value="1"/>
</dbReference>
<comment type="catalytic activity">
    <reaction evidence="4 5">
        <text>L-glutaminyl-[peptide chain release factor] + S-adenosyl-L-methionine = N(5)-methyl-L-glutaminyl-[peptide chain release factor] + S-adenosyl-L-homocysteine + H(+)</text>
        <dbReference type="Rhea" id="RHEA:42896"/>
        <dbReference type="Rhea" id="RHEA-COMP:10271"/>
        <dbReference type="Rhea" id="RHEA-COMP:10272"/>
        <dbReference type="ChEBI" id="CHEBI:15378"/>
        <dbReference type="ChEBI" id="CHEBI:30011"/>
        <dbReference type="ChEBI" id="CHEBI:57856"/>
        <dbReference type="ChEBI" id="CHEBI:59789"/>
        <dbReference type="ChEBI" id="CHEBI:61891"/>
        <dbReference type="EC" id="2.1.1.297"/>
    </reaction>
</comment>
<evidence type="ECO:0000256" key="1">
    <source>
        <dbReference type="ARBA" id="ARBA00022603"/>
    </source>
</evidence>
<name>A0A0F6RD86_9GAMM</name>
<feature type="domain" description="Methyltransferase small" evidence="6">
    <location>
        <begin position="88"/>
        <end position="177"/>
    </location>
</feature>
<dbReference type="PANTHER" id="PTHR18895:SF74">
    <property type="entry name" value="MTRF1L RELEASE FACTOR GLUTAMINE METHYLTRANSFERASE"/>
    <property type="match status" value="1"/>
</dbReference>
<proteinExistence type="inferred from homology"/>
<dbReference type="InterPro" id="IPR004556">
    <property type="entry name" value="HemK-like"/>
</dbReference>
<comment type="function">
    <text evidence="5">Methylates the class 1 translation termination release factors RF1/PrfA and RF2/PrfB on the glutamine residue of the universally conserved GGQ motif.</text>
</comment>
<dbReference type="CDD" id="cd02440">
    <property type="entry name" value="AdoMet_MTases"/>
    <property type="match status" value="1"/>
</dbReference>
<dbReference type="FunFam" id="3.40.50.150:FF:000053">
    <property type="entry name" value="Release factor glutamine methyltransferase"/>
    <property type="match status" value="1"/>
</dbReference>
<sequence>MFDTAKLDAEVLLAETVQQNRTWLKTWSDKALTPEQMRAFEEKVERRRNGEPVAYIVGRQDFWTLSLKVTPATLIPRPETEHLVELALTKVAPQDSHRIVDLGTGTGAIALAVASERPKARVWAMDLSADALVVAGYNRQKYKLDNVTCHQGHWLRDWQGEPFDLIMSNPPYIDQDDPHLQDLTFEPTSALVSAEQGLSDIKEITQQATTHLTPLGWLMFEHGYEQGPKVRAILQSHGFVHVETLSDYSGHDRVTCGQKPEL</sequence>
<dbReference type="Pfam" id="PF17827">
    <property type="entry name" value="PrmC_N"/>
    <property type="match status" value="1"/>
</dbReference>
<accession>A0A0F6RD86</accession>
<dbReference type="GO" id="GO:0032259">
    <property type="term" value="P:methylation"/>
    <property type="evidence" value="ECO:0007669"/>
    <property type="project" value="UniProtKB-KW"/>
</dbReference>
<evidence type="ECO:0000259" key="6">
    <source>
        <dbReference type="Pfam" id="PF05175"/>
    </source>
</evidence>
<dbReference type="GO" id="GO:0102559">
    <property type="term" value="F:peptide chain release factor N(5)-glutamine methyltransferase activity"/>
    <property type="evidence" value="ECO:0007669"/>
    <property type="project" value="UniProtKB-EC"/>
</dbReference>
<organism evidence="8 9">
    <name type="scientific">Kangiella geojedonensis</name>
    <dbReference type="NCBI Taxonomy" id="914150"/>
    <lineage>
        <taxon>Bacteria</taxon>
        <taxon>Pseudomonadati</taxon>
        <taxon>Pseudomonadota</taxon>
        <taxon>Gammaproteobacteria</taxon>
        <taxon>Kangiellales</taxon>
        <taxon>Kangiellaceae</taxon>
        <taxon>Kangiella</taxon>
    </lineage>
</organism>
<feature type="binding site" evidence="5">
    <location>
        <begin position="169"/>
        <end position="172"/>
    </location>
    <ligand>
        <name>substrate</name>
    </ligand>
</feature>
<dbReference type="PANTHER" id="PTHR18895">
    <property type="entry name" value="HEMK METHYLTRANSFERASE"/>
    <property type="match status" value="1"/>
</dbReference>
<dbReference type="HOGENOM" id="CLU_018398_3_1_6"/>
<dbReference type="InterPro" id="IPR007848">
    <property type="entry name" value="Small_mtfrase_dom"/>
</dbReference>
<dbReference type="InterPro" id="IPR040758">
    <property type="entry name" value="PrmC_N"/>
</dbReference>
<dbReference type="InterPro" id="IPR019874">
    <property type="entry name" value="RF_methyltr_PrmC"/>
</dbReference>
<keyword evidence="3 5" id="KW-0949">S-adenosyl-L-methionine</keyword>
<evidence type="ECO:0000259" key="7">
    <source>
        <dbReference type="Pfam" id="PF17827"/>
    </source>
</evidence>
<dbReference type="Pfam" id="PF05175">
    <property type="entry name" value="MTS"/>
    <property type="match status" value="1"/>
</dbReference>
<evidence type="ECO:0000256" key="3">
    <source>
        <dbReference type="ARBA" id="ARBA00022691"/>
    </source>
</evidence>
<keyword evidence="2 5" id="KW-0808">Transferase</keyword>
<comment type="similarity">
    <text evidence="5">Belongs to the protein N5-glutamine methyltransferase family. PrmC subfamily.</text>
</comment>
<feature type="binding site" evidence="5">
    <location>
        <position position="154"/>
    </location>
    <ligand>
        <name>S-adenosyl-L-methionine</name>
        <dbReference type="ChEBI" id="CHEBI:59789"/>
    </ligand>
</feature>
<evidence type="ECO:0000313" key="8">
    <source>
        <dbReference type="EMBL" id="AKE52696.1"/>
    </source>
</evidence>
<dbReference type="KEGG" id="kge:TQ33_1755"/>
<feature type="binding site" evidence="5">
    <location>
        <begin position="103"/>
        <end position="107"/>
    </location>
    <ligand>
        <name>S-adenosyl-L-methionine</name>
        <dbReference type="ChEBI" id="CHEBI:59789"/>
    </ligand>
</feature>
<feature type="binding site" evidence="5">
    <location>
        <position position="126"/>
    </location>
    <ligand>
        <name>S-adenosyl-L-methionine</name>
        <dbReference type="ChEBI" id="CHEBI:59789"/>
    </ligand>
</feature>
<reference evidence="8 9" key="1">
    <citation type="submission" date="2015-02" db="EMBL/GenBank/DDBJ databases">
        <title>Complete genome sequence of Kangiella geojedonensis strain YCS-5T.</title>
        <authorList>
            <person name="Kim K.M."/>
        </authorList>
    </citation>
    <scope>NUCLEOTIDE SEQUENCE [LARGE SCALE GENOMIC DNA]</scope>
    <source>
        <strain evidence="8 9">YCS-5</strain>
    </source>
</reference>
<dbReference type="AlphaFoldDB" id="A0A0F6RD86"/>
<evidence type="ECO:0000256" key="4">
    <source>
        <dbReference type="ARBA" id="ARBA00048391"/>
    </source>
</evidence>
<dbReference type="EMBL" id="CP010975">
    <property type="protein sequence ID" value="AKE52696.1"/>
    <property type="molecule type" value="Genomic_DNA"/>
</dbReference>
<dbReference type="Gene3D" id="3.40.50.150">
    <property type="entry name" value="Vaccinia Virus protein VP39"/>
    <property type="match status" value="1"/>
</dbReference>
<dbReference type="EC" id="2.1.1.297" evidence="5"/>
<dbReference type="Proteomes" id="UP000034071">
    <property type="component" value="Chromosome"/>
</dbReference>
<keyword evidence="9" id="KW-1185">Reference proteome</keyword>
<dbReference type="InterPro" id="IPR029063">
    <property type="entry name" value="SAM-dependent_MTases_sf"/>
</dbReference>
<feature type="domain" description="Release factor glutamine methyltransferase N-terminal" evidence="7">
    <location>
        <begin position="3"/>
        <end position="58"/>
    </location>
</feature>
<gene>
    <name evidence="5" type="primary">prmC</name>
    <name evidence="8" type="ORF">TQ33_1755</name>
</gene>
<evidence type="ECO:0000256" key="5">
    <source>
        <dbReference type="HAMAP-Rule" id="MF_02126"/>
    </source>
</evidence>
<evidence type="ECO:0000313" key="9">
    <source>
        <dbReference type="Proteomes" id="UP000034071"/>
    </source>
</evidence>
<dbReference type="PATRIC" id="fig|914150.5.peg.1779"/>
<dbReference type="STRING" id="914150.TQ33_1755"/>
<dbReference type="NCBIfam" id="TIGR03534">
    <property type="entry name" value="RF_mod_PrmC"/>
    <property type="match status" value="1"/>
</dbReference>